<sequence length="58" mass="6424">MAIEGESIPMGIGPDGKQIPLHPCADKSNIGQRVDPKGWPQVWPKNWRPEPRVPVQGK</sequence>
<dbReference type="Proteomes" id="UP000034881">
    <property type="component" value="Unassembled WGS sequence"/>
</dbReference>
<comment type="caution">
    <text evidence="2">The sequence shown here is derived from an EMBL/GenBank/DDBJ whole genome shotgun (WGS) entry which is preliminary data.</text>
</comment>
<evidence type="ECO:0000313" key="2">
    <source>
        <dbReference type="EMBL" id="KKR42180.1"/>
    </source>
</evidence>
<dbReference type="EMBL" id="LBYB01000004">
    <property type="protein sequence ID" value="KKR42180.1"/>
    <property type="molecule type" value="Genomic_DNA"/>
</dbReference>
<proteinExistence type="predicted"/>
<evidence type="ECO:0000313" key="3">
    <source>
        <dbReference type="Proteomes" id="UP000034881"/>
    </source>
</evidence>
<feature type="region of interest" description="Disordered" evidence="1">
    <location>
        <begin position="1"/>
        <end position="58"/>
    </location>
</feature>
<organism evidence="2 3">
    <name type="scientific">Candidatus Daviesbacteria bacterium GW2011_GWC2_40_12</name>
    <dbReference type="NCBI Taxonomy" id="1618431"/>
    <lineage>
        <taxon>Bacteria</taxon>
        <taxon>Candidatus Daviesiibacteriota</taxon>
    </lineage>
</organism>
<dbReference type="AlphaFoldDB" id="A0A0G0T503"/>
<reference evidence="2 3" key="1">
    <citation type="journal article" date="2015" name="Nature">
        <title>rRNA introns, odd ribosomes, and small enigmatic genomes across a large radiation of phyla.</title>
        <authorList>
            <person name="Brown C.T."/>
            <person name="Hug L.A."/>
            <person name="Thomas B.C."/>
            <person name="Sharon I."/>
            <person name="Castelle C.J."/>
            <person name="Singh A."/>
            <person name="Wilkins M.J."/>
            <person name="Williams K.H."/>
            <person name="Banfield J.F."/>
        </authorList>
    </citation>
    <scope>NUCLEOTIDE SEQUENCE [LARGE SCALE GENOMIC DNA]</scope>
</reference>
<name>A0A0G0T503_9BACT</name>
<protein>
    <submittedName>
        <fullName evidence="2">Uncharacterized protein</fullName>
    </submittedName>
</protein>
<accession>A0A0G0T503</accession>
<gene>
    <name evidence="2" type="ORF">UT77_C0004G0164</name>
</gene>
<evidence type="ECO:0000256" key="1">
    <source>
        <dbReference type="SAM" id="MobiDB-lite"/>
    </source>
</evidence>